<keyword evidence="2" id="KW-1185">Reference proteome</keyword>
<accession>A0AA38S4K6</accession>
<comment type="caution">
    <text evidence="1">The sequence shown here is derived from an EMBL/GenBank/DDBJ whole genome shotgun (WGS) entry which is preliminary data.</text>
</comment>
<dbReference type="AlphaFoldDB" id="A0AA38S4K6"/>
<dbReference type="EMBL" id="JANBVN010000070">
    <property type="protein sequence ID" value="KAJ9150534.1"/>
    <property type="molecule type" value="Genomic_DNA"/>
</dbReference>
<protein>
    <submittedName>
        <fullName evidence="1">Uncharacterized protein</fullName>
    </submittedName>
</protein>
<sequence length="545" mass="62004">MDRIQLPYTLQTWAGMVTNNGLPAAQYPNHSTKAHQALDEHEPVTLPLVGDSSHGHLRKTMHRLHLTDDWRITSFQDYIETDWFSPKHACIPQTVTSCLTASCIPNKTLIRATSPDKDRFVANVNACRNPKTDIHRLMTLIKNRTRLNLEQAAAAVVSALVNHDRLHDAALLVRELTGVLAASHMSEGWEGTDVSRNTLAKSRAEAFAHAAARAQLLCSKAVERRGELVGEPPRNYHDFVVLLLRIRSVRPSTKDRCLFIPRWMFEEAGIEPAGGHAEYLDEYQARLRGEGREDDVLRGYKFPEDPAGDDSIVLSKHSFRTLQRCILRLYRFLDPVARLTRRVRELEDRVLYASAWIDRQLRETDDVAKVAFWFFAYQRRLQLKVVSDDQWTRFLARGEGKLLYQNSVRMKSTFEEALAEIAGLGLDSLATAGSEDTLGLIDETCLLMREYVNVYGQGKKENLVFQKGISGGKGRGAVDQYNMLCVILRDLKLRAKEEGIEDLPGPVFKFLAKDIMHWNKSWDDDAFVNNKVHGWEEWVVKRGLV</sequence>
<organism evidence="1 2">
    <name type="scientific">Coniochaeta hoffmannii</name>
    <dbReference type="NCBI Taxonomy" id="91930"/>
    <lineage>
        <taxon>Eukaryota</taxon>
        <taxon>Fungi</taxon>
        <taxon>Dikarya</taxon>
        <taxon>Ascomycota</taxon>
        <taxon>Pezizomycotina</taxon>
        <taxon>Sordariomycetes</taxon>
        <taxon>Sordariomycetidae</taxon>
        <taxon>Coniochaetales</taxon>
        <taxon>Coniochaetaceae</taxon>
        <taxon>Coniochaeta</taxon>
    </lineage>
</organism>
<dbReference type="Proteomes" id="UP001174691">
    <property type="component" value="Unassembled WGS sequence"/>
</dbReference>
<name>A0AA38S4K6_9PEZI</name>
<proteinExistence type="predicted"/>
<gene>
    <name evidence="1" type="ORF">NKR19_g5243</name>
</gene>
<evidence type="ECO:0000313" key="1">
    <source>
        <dbReference type="EMBL" id="KAJ9150534.1"/>
    </source>
</evidence>
<reference evidence="1" key="1">
    <citation type="submission" date="2022-07" db="EMBL/GenBank/DDBJ databases">
        <title>Fungi with potential for degradation of polypropylene.</title>
        <authorList>
            <person name="Gostincar C."/>
        </authorList>
    </citation>
    <scope>NUCLEOTIDE SEQUENCE</scope>
    <source>
        <strain evidence="1">EXF-13287</strain>
    </source>
</reference>
<evidence type="ECO:0000313" key="2">
    <source>
        <dbReference type="Proteomes" id="UP001174691"/>
    </source>
</evidence>